<keyword evidence="3" id="KW-1185">Reference proteome</keyword>
<dbReference type="AlphaFoldDB" id="A0A4P9WH98"/>
<dbReference type="InterPro" id="IPR052270">
    <property type="entry name" value="CACF_protein"/>
</dbReference>
<reference evidence="3" key="1">
    <citation type="journal article" date="2018" name="Nat. Microbiol.">
        <title>Leveraging single-cell genomics to expand the fungal tree of life.</title>
        <authorList>
            <person name="Ahrendt S.R."/>
            <person name="Quandt C.A."/>
            <person name="Ciobanu D."/>
            <person name="Clum A."/>
            <person name="Salamov A."/>
            <person name="Andreopoulos B."/>
            <person name="Cheng J.F."/>
            <person name="Woyke T."/>
            <person name="Pelin A."/>
            <person name="Henrissat B."/>
            <person name="Reynolds N.K."/>
            <person name="Benny G.L."/>
            <person name="Smith M.E."/>
            <person name="James T.Y."/>
            <person name="Grigoriev I.V."/>
        </authorList>
    </citation>
    <scope>NUCLEOTIDE SEQUENCE [LARGE SCALE GENOMIC DNA]</scope>
</reference>
<accession>A0A4P9WH98</accession>
<evidence type="ECO:0000313" key="2">
    <source>
        <dbReference type="EMBL" id="RKO92201.1"/>
    </source>
</evidence>
<dbReference type="EMBL" id="KZ994737">
    <property type="protein sequence ID" value="RKO92201.1"/>
    <property type="molecule type" value="Genomic_DNA"/>
</dbReference>
<sequence length="685" mass="77349">MKRRKDPSEPGPEPPPPQAPQTAPPDSWKRGVVGRSMITTAPPQRAPPVQPAAPPLPRPQDPRPSSRIPVPATAAPRPPQVPLPPAAPTPVPAPVPASGTRLARFALARWRAHVLAARRKHATLRAVLFAWRNAACAEGWRAAVRADVHARYVAVGRCWRVWRSAMEMRRREKDKESRAVEFAQISLKNKYLTQWLAYHHHRHTLTSLRLLATTAHRRHVTSRLFSHWRAAHLRRVRARATLRTADALHALSLYRRALRVWAARLLGRVQESGRVERLAEMQRRRVMARAWRGWVGYIDWRAEKVEREGGFTTDLAQLSWIKLPSMRQFGETAIWRVIAFSAGTLSMPTAWPTSQGSRSPTSFTTTGLFEQPPEHGGIKVLLIHSLSLPARIAGASDARAARRKEEIADEAFKRFTEVGACTGEGIEQLICGGNACRPSGCRHSDFYLLLPIYPTETRTPEARRSSRTKPPRPTPFQPQSVYLHHLKSVLLPPESLGIDVVANAWTTWSTEASRRQREKDLIKIEPGALVHRSKLQRWALARWRRVLEDRRVHKVNTPKFAPFALVLLVEVSRLIKPPLPQAKSTLADQTNRTRLLRHALHAVRAHAAQRTAKRDRTALAAEALRTIRIERYWKAWIARVEERRVDKVAAKRVGGRYPHSAHLAAYVRPHTAKRALRGRGAGKNG</sequence>
<dbReference type="PANTHER" id="PTHR22028:SF9">
    <property type="entry name" value="SFI1 SPINDLE BODY DOMAIN-CONTAINING PROTEIN"/>
    <property type="match status" value="1"/>
</dbReference>
<proteinExistence type="predicted"/>
<name>A0A4P9WH98_9FUNG</name>
<feature type="region of interest" description="Disordered" evidence="1">
    <location>
        <begin position="1"/>
        <end position="95"/>
    </location>
</feature>
<dbReference type="PANTHER" id="PTHR22028">
    <property type="entry name" value="SFI1 SPINDLE BODY DOMAIN-CONTAINING PROTEIN-RELATED"/>
    <property type="match status" value="1"/>
</dbReference>
<feature type="compositionally biased region" description="Pro residues" evidence="1">
    <location>
        <begin position="44"/>
        <end position="59"/>
    </location>
</feature>
<dbReference type="GO" id="GO:0019902">
    <property type="term" value="F:phosphatase binding"/>
    <property type="evidence" value="ECO:0007669"/>
    <property type="project" value="TreeGrafter"/>
</dbReference>
<protein>
    <recommendedName>
        <fullName evidence="4">Sfi1 spindle body domain-containing protein</fullName>
    </recommendedName>
</protein>
<feature type="compositionally biased region" description="Pro residues" evidence="1">
    <location>
        <begin position="76"/>
        <end position="95"/>
    </location>
</feature>
<evidence type="ECO:0000313" key="3">
    <source>
        <dbReference type="Proteomes" id="UP000269721"/>
    </source>
</evidence>
<feature type="compositionally biased region" description="Pro residues" evidence="1">
    <location>
        <begin position="9"/>
        <end position="23"/>
    </location>
</feature>
<evidence type="ECO:0000256" key="1">
    <source>
        <dbReference type="SAM" id="MobiDB-lite"/>
    </source>
</evidence>
<feature type="region of interest" description="Disordered" evidence="1">
    <location>
        <begin position="458"/>
        <end position="478"/>
    </location>
</feature>
<organism evidence="2 3">
    <name type="scientific">Blyttiomyces helicus</name>
    <dbReference type="NCBI Taxonomy" id="388810"/>
    <lineage>
        <taxon>Eukaryota</taxon>
        <taxon>Fungi</taxon>
        <taxon>Fungi incertae sedis</taxon>
        <taxon>Chytridiomycota</taxon>
        <taxon>Chytridiomycota incertae sedis</taxon>
        <taxon>Chytridiomycetes</taxon>
        <taxon>Chytridiomycetes incertae sedis</taxon>
        <taxon>Blyttiomyces</taxon>
    </lineage>
</organism>
<gene>
    <name evidence="2" type="ORF">BDK51DRAFT_47277</name>
</gene>
<dbReference type="Proteomes" id="UP000269721">
    <property type="component" value="Unassembled WGS sequence"/>
</dbReference>
<evidence type="ECO:0008006" key="4">
    <source>
        <dbReference type="Google" id="ProtNLM"/>
    </source>
</evidence>